<organism evidence="4 5">
    <name type="scientific">Bythopirellula goksoeyrii</name>
    <dbReference type="NCBI Taxonomy" id="1400387"/>
    <lineage>
        <taxon>Bacteria</taxon>
        <taxon>Pseudomonadati</taxon>
        <taxon>Planctomycetota</taxon>
        <taxon>Planctomycetia</taxon>
        <taxon>Pirellulales</taxon>
        <taxon>Lacipirellulaceae</taxon>
        <taxon>Bythopirellula</taxon>
    </lineage>
</organism>
<dbReference type="GO" id="GO:0016757">
    <property type="term" value="F:glycosyltransferase activity"/>
    <property type="evidence" value="ECO:0007669"/>
    <property type="project" value="UniProtKB-KW"/>
</dbReference>
<sequence>MHSSADFELSGNLSNLVFPTALIESRDSLPLYYGAADTCIAVAEFSQSELMEALK</sequence>
<dbReference type="InterPro" id="IPR023296">
    <property type="entry name" value="Glyco_hydro_beta-prop_sf"/>
</dbReference>
<dbReference type="InterPro" id="IPR007184">
    <property type="entry name" value="Mannoside_phosphorylase"/>
</dbReference>
<evidence type="ECO:0000256" key="3">
    <source>
        <dbReference type="ARBA" id="ARBA00024356"/>
    </source>
</evidence>
<name>A0A5B9QK84_9BACT</name>
<dbReference type="Gene3D" id="2.115.10.20">
    <property type="entry name" value="Glycosyl hydrolase domain, family 43"/>
    <property type="match status" value="1"/>
</dbReference>
<dbReference type="Pfam" id="PF04041">
    <property type="entry name" value="Glyco_hydro_130"/>
    <property type="match status" value="1"/>
</dbReference>
<keyword evidence="5" id="KW-1185">Reference proteome</keyword>
<protein>
    <submittedName>
        <fullName evidence="4">Uncharacterized protein</fullName>
    </submittedName>
</protein>
<evidence type="ECO:0000313" key="4">
    <source>
        <dbReference type="EMBL" id="QEG38000.1"/>
    </source>
</evidence>
<reference evidence="4 5" key="1">
    <citation type="submission" date="2019-08" db="EMBL/GenBank/DDBJ databases">
        <title>Deep-cultivation of Planctomycetes and their phenomic and genomic characterization uncovers novel biology.</title>
        <authorList>
            <person name="Wiegand S."/>
            <person name="Jogler M."/>
            <person name="Boedeker C."/>
            <person name="Pinto D."/>
            <person name="Vollmers J."/>
            <person name="Rivas-Marin E."/>
            <person name="Kohn T."/>
            <person name="Peeters S.H."/>
            <person name="Heuer A."/>
            <person name="Rast P."/>
            <person name="Oberbeckmann S."/>
            <person name="Bunk B."/>
            <person name="Jeske O."/>
            <person name="Meyerdierks A."/>
            <person name="Storesund J.E."/>
            <person name="Kallscheuer N."/>
            <person name="Luecker S."/>
            <person name="Lage O.M."/>
            <person name="Pohl T."/>
            <person name="Merkel B.J."/>
            <person name="Hornburger P."/>
            <person name="Mueller R.-W."/>
            <person name="Bruemmer F."/>
            <person name="Labrenz M."/>
            <person name="Spormann A.M."/>
            <person name="Op den Camp H."/>
            <person name="Overmann J."/>
            <person name="Amann R."/>
            <person name="Jetten M.S.M."/>
            <person name="Mascher T."/>
            <person name="Medema M.H."/>
            <person name="Devos D.P."/>
            <person name="Kaster A.-K."/>
            <person name="Ovreas L."/>
            <person name="Rohde M."/>
            <person name="Galperin M.Y."/>
            <person name="Jogler C."/>
        </authorList>
    </citation>
    <scope>NUCLEOTIDE SEQUENCE [LARGE SCALE GENOMIC DNA]</scope>
    <source>
        <strain evidence="4 5">Pr1d</strain>
    </source>
</reference>
<dbReference type="Proteomes" id="UP000323917">
    <property type="component" value="Chromosome"/>
</dbReference>
<accession>A0A5B9QK84</accession>
<keyword evidence="1" id="KW-0328">Glycosyltransferase</keyword>
<dbReference type="EMBL" id="CP042913">
    <property type="protein sequence ID" value="QEG38000.1"/>
    <property type="molecule type" value="Genomic_DNA"/>
</dbReference>
<proteinExistence type="inferred from homology"/>
<evidence type="ECO:0000313" key="5">
    <source>
        <dbReference type="Proteomes" id="UP000323917"/>
    </source>
</evidence>
<dbReference type="KEGG" id="bgok:Pr1d_53480"/>
<comment type="similarity">
    <text evidence="3">Belongs to the glycosyl hydrolase 130 family.</text>
</comment>
<dbReference type="AlphaFoldDB" id="A0A5B9QK84"/>
<evidence type="ECO:0000256" key="1">
    <source>
        <dbReference type="ARBA" id="ARBA00022676"/>
    </source>
</evidence>
<dbReference type="SUPFAM" id="SSF75005">
    <property type="entry name" value="Arabinanase/levansucrase/invertase"/>
    <property type="match status" value="1"/>
</dbReference>
<gene>
    <name evidence="4" type="ORF">Pr1d_53480</name>
</gene>
<keyword evidence="2" id="KW-0808">Transferase</keyword>
<evidence type="ECO:0000256" key="2">
    <source>
        <dbReference type="ARBA" id="ARBA00022679"/>
    </source>
</evidence>